<organism evidence="2 3">
    <name type="scientific">Aspergillus welwitschiae</name>
    <dbReference type="NCBI Taxonomy" id="1341132"/>
    <lineage>
        <taxon>Eukaryota</taxon>
        <taxon>Fungi</taxon>
        <taxon>Dikarya</taxon>
        <taxon>Ascomycota</taxon>
        <taxon>Pezizomycotina</taxon>
        <taxon>Eurotiomycetes</taxon>
        <taxon>Eurotiomycetidae</taxon>
        <taxon>Eurotiales</taxon>
        <taxon>Aspergillaceae</taxon>
        <taxon>Aspergillus</taxon>
        <taxon>Aspergillus subgen. Circumdati</taxon>
    </lineage>
</organism>
<keyword evidence="3" id="KW-1185">Reference proteome</keyword>
<reference evidence="2 3" key="1">
    <citation type="submission" date="2018-07" db="EMBL/GenBank/DDBJ databases">
        <title>The genomes of Aspergillus section Nigri reveals drivers in fungal speciation.</title>
        <authorList>
            <consortium name="DOE Joint Genome Institute"/>
            <person name="Vesth T.C."/>
            <person name="Nybo J."/>
            <person name="Theobald S."/>
            <person name="Brandl J."/>
            <person name="Frisvad J.C."/>
            <person name="Nielsen K.F."/>
            <person name="Lyhne E.K."/>
            <person name="Kogle M.E."/>
            <person name="Kuo A."/>
            <person name="Riley R."/>
            <person name="Clum A."/>
            <person name="Nolan M."/>
            <person name="Lipzen A."/>
            <person name="Salamov A."/>
            <person name="Henrissat B."/>
            <person name="Wiebenga A."/>
            <person name="De vries R.P."/>
            <person name="Grigoriev I.V."/>
            <person name="Mortensen U.H."/>
            <person name="Andersen M.R."/>
            <person name="Baker S.E."/>
        </authorList>
    </citation>
    <scope>NUCLEOTIDE SEQUENCE [LARGE SCALE GENOMIC DNA]</scope>
    <source>
        <strain evidence="2 3">CBS 139.54b</strain>
    </source>
</reference>
<proteinExistence type="predicted"/>
<feature type="transmembrane region" description="Helical" evidence="1">
    <location>
        <begin position="45"/>
        <end position="64"/>
    </location>
</feature>
<gene>
    <name evidence="2" type="ORF">BDQ94DRAFT_153322</name>
</gene>
<keyword evidence="1" id="KW-0812">Transmembrane</keyword>
<protein>
    <submittedName>
        <fullName evidence="2">Uncharacterized protein</fullName>
    </submittedName>
</protein>
<name>A0A3F3PL67_9EURO</name>
<accession>A0A3F3PL67</accession>
<dbReference type="AlphaFoldDB" id="A0A3F3PL67"/>
<evidence type="ECO:0000313" key="2">
    <source>
        <dbReference type="EMBL" id="RDH27674.1"/>
    </source>
</evidence>
<dbReference type="EMBL" id="KZ852085">
    <property type="protein sequence ID" value="RDH27674.1"/>
    <property type="molecule type" value="Genomic_DNA"/>
</dbReference>
<dbReference type="RefSeq" id="XP_026620696.1">
    <property type="nucleotide sequence ID" value="XM_026768126.1"/>
</dbReference>
<sequence length="104" mass="12675">MMYRDVAVLSIHDTHCTCHPRSLPVFHLNFIHFDLFRISNFEFRFLIFDFYFICFILFYFPFYFNFPFFSSRLSSISDRTRLRNRGSNPYRIVRHSSQSSQPPP</sequence>
<keyword evidence="1" id="KW-1133">Transmembrane helix</keyword>
<dbReference type="GeneID" id="38136482"/>
<evidence type="ECO:0000313" key="3">
    <source>
        <dbReference type="Proteomes" id="UP000253729"/>
    </source>
</evidence>
<dbReference type="Proteomes" id="UP000253729">
    <property type="component" value="Unassembled WGS sequence"/>
</dbReference>
<evidence type="ECO:0000256" key="1">
    <source>
        <dbReference type="SAM" id="Phobius"/>
    </source>
</evidence>
<keyword evidence="1" id="KW-0472">Membrane</keyword>